<name>A0AAD7J509_9AGAR</name>
<dbReference type="AlphaFoldDB" id="A0AAD7J509"/>
<evidence type="ECO:0000256" key="1">
    <source>
        <dbReference type="SAM" id="MobiDB-lite"/>
    </source>
</evidence>
<feature type="region of interest" description="Disordered" evidence="1">
    <location>
        <begin position="276"/>
        <end position="301"/>
    </location>
</feature>
<evidence type="ECO:0000313" key="3">
    <source>
        <dbReference type="EMBL" id="KAJ7757259.1"/>
    </source>
</evidence>
<feature type="signal peptide" evidence="2">
    <location>
        <begin position="1"/>
        <end position="20"/>
    </location>
</feature>
<feature type="compositionally biased region" description="Polar residues" evidence="1">
    <location>
        <begin position="285"/>
        <end position="301"/>
    </location>
</feature>
<comment type="caution">
    <text evidence="3">The sequence shown here is derived from an EMBL/GenBank/DDBJ whole genome shotgun (WGS) entry which is preliminary data.</text>
</comment>
<proteinExistence type="predicted"/>
<keyword evidence="2" id="KW-0732">Signal</keyword>
<keyword evidence="4" id="KW-1185">Reference proteome</keyword>
<accession>A0AAD7J509</accession>
<gene>
    <name evidence="3" type="ORF">DFH07DRAFT_819695</name>
</gene>
<dbReference type="EMBL" id="JARJLG010000059">
    <property type="protein sequence ID" value="KAJ7757259.1"/>
    <property type="molecule type" value="Genomic_DNA"/>
</dbReference>
<sequence>MAFIIRSSVVMAGLTSVVMALPPPKARASTPSASDPDIKQSTQAVITDFLSSEGVNSTFNFLSSWTAVDFSGAEKGNMTTGHINSIMFQSFDPLTSSNGSNTWFSTEYFNFVEDVNKAVPSNQANNSQIVNASNAQAAACSPITSILNAAIPEYLSAAGISTLPTGSNTDPGLREWAQANYAPLITANLNCEDATNNYYSTVTKIMGDDVGIFSSMVSIDSWQLDPDKAGSQPGNNMPISDPLPGLPTVGTTGQYVPEYEISVLNGTLSYWQSTAAPGETPKPAWSQNVTSSTFTNDSTTKSGGGGLSFIWEDVSGSGSGSSSQTTTNITGSTSVFSMGFTGIQLMSIDRGIWFDGFRLASAAQNPPDNVTAPAKPVFDKYFGTSSNPGPAAKYKRQALIGFQPSWTVKLQSSSDYQQLKTSAGSAGGCFLFICANSASSTSSNKTTTDDSSLTITYQDTTNNAYIIGYVIASYWDHDNTTTVA</sequence>
<dbReference type="Proteomes" id="UP001215280">
    <property type="component" value="Unassembled WGS sequence"/>
</dbReference>
<evidence type="ECO:0000313" key="4">
    <source>
        <dbReference type="Proteomes" id="UP001215280"/>
    </source>
</evidence>
<reference evidence="3" key="1">
    <citation type="submission" date="2023-03" db="EMBL/GenBank/DDBJ databases">
        <title>Massive genome expansion in bonnet fungi (Mycena s.s.) driven by repeated elements and novel gene families across ecological guilds.</title>
        <authorList>
            <consortium name="Lawrence Berkeley National Laboratory"/>
            <person name="Harder C.B."/>
            <person name="Miyauchi S."/>
            <person name="Viragh M."/>
            <person name="Kuo A."/>
            <person name="Thoen E."/>
            <person name="Andreopoulos B."/>
            <person name="Lu D."/>
            <person name="Skrede I."/>
            <person name="Drula E."/>
            <person name="Henrissat B."/>
            <person name="Morin E."/>
            <person name="Kohler A."/>
            <person name="Barry K."/>
            <person name="LaButti K."/>
            <person name="Morin E."/>
            <person name="Salamov A."/>
            <person name="Lipzen A."/>
            <person name="Mereny Z."/>
            <person name="Hegedus B."/>
            <person name="Baldrian P."/>
            <person name="Stursova M."/>
            <person name="Weitz H."/>
            <person name="Taylor A."/>
            <person name="Grigoriev I.V."/>
            <person name="Nagy L.G."/>
            <person name="Martin F."/>
            <person name="Kauserud H."/>
        </authorList>
    </citation>
    <scope>NUCLEOTIDE SEQUENCE</scope>
    <source>
        <strain evidence="3">CBHHK188m</strain>
    </source>
</reference>
<feature type="chain" id="PRO_5042078019" evidence="2">
    <location>
        <begin position="21"/>
        <end position="484"/>
    </location>
</feature>
<protein>
    <submittedName>
        <fullName evidence="3">Uncharacterized protein</fullName>
    </submittedName>
</protein>
<evidence type="ECO:0000256" key="2">
    <source>
        <dbReference type="SAM" id="SignalP"/>
    </source>
</evidence>
<organism evidence="3 4">
    <name type="scientific">Mycena maculata</name>
    <dbReference type="NCBI Taxonomy" id="230809"/>
    <lineage>
        <taxon>Eukaryota</taxon>
        <taxon>Fungi</taxon>
        <taxon>Dikarya</taxon>
        <taxon>Basidiomycota</taxon>
        <taxon>Agaricomycotina</taxon>
        <taxon>Agaricomycetes</taxon>
        <taxon>Agaricomycetidae</taxon>
        <taxon>Agaricales</taxon>
        <taxon>Marasmiineae</taxon>
        <taxon>Mycenaceae</taxon>
        <taxon>Mycena</taxon>
    </lineage>
</organism>